<evidence type="ECO:0000313" key="2">
    <source>
        <dbReference type="EMBL" id="VDO60236.1"/>
    </source>
</evidence>
<gene>
    <name evidence="2" type="ORF">OFLC_LOCUS9391</name>
</gene>
<dbReference type="EMBL" id="UZAJ01011459">
    <property type="protein sequence ID" value="VDO60236.1"/>
    <property type="molecule type" value="Genomic_DNA"/>
</dbReference>
<dbReference type="STRING" id="387005.A0A183HPI1"/>
<feature type="coiled-coil region" evidence="1">
    <location>
        <begin position="75"/>
        <end position="116"/>
    </location>
</feature>
<evidence type="ECO:0000256" key="1">
    <source>
        <dbReference type="SAM" id="Coils"/>
    </source>
</evidence>
<proteinExistence type="predicted"/>
<evidence type="ECO:0000313" key="3">
    <source>
        <dbReference type="Proteomes" id="UP000267606"/>
    </source>
</evidence>
<dbReference type="AlphaFoldDB" id="A0A183HPI1"/>
<keyword evidence="1" id="KW-0175">Coiled coil</keyword>
<dbReference type="Proteomes" id="UP000267606">
    <property type="component" value="Unassembled WGS sequence"/>
</dbReference>
<organism evidence="4">
    <name type="scientific">Onchocerca flexuosa</name>
    <dbReference type="NCBI Taxonomy" id="387005"/>
    <lineage>
        <taxon>Eukaryota</taxon>
        <taxon>Metazoa</taxon>
        <taxon>Ecdysozoa</taxon>
        <taxon>Nematoda</taxon>
        <taxon>Chromadorea</taxon>
        <taxon>Rhabditida</taxon>
        <taxon>Spirurina</taxon>
        <taxon>Spiruromorpha</taxon>
        <taxon>Filarioidea</taxon>
        <taxon>Onchocercidae</taxon>
        <taxon>Onchocerca</taxon>
    </lineage>
</organism>
<reference evidence="2 3" key="2">
    <citation type="submission" date="2018-11" db="EMBL/GenBank/DDBJ databases">
        <authorList>
            <consortium name="Pathogen Informatics"/>
        </authorList>
    </citation>
    <scope>NUCLEOTIDE SEQUENCE [LARGE SCALE GENOMIC DNA]</scope>
</reference>
<keyword evidence="3" id="KW-1185">Reference proteome</keyword>
<reference evidence="4" key="1">
    <citation type="submission" date="2016-06" db="UniProtKB">
        <authorList>
            <consortium name="WormBaseParasite"/>
        </authorList>
    </citation>
    <scope>IDENTIFICATION</scope>
</reference>
<accession>A0A183HPI1</accession>
<name>A0A183HPI1_9BILA</name>
<dbReference type="WBParaSite" id="OFLC_0000939201-mRNA-1">
    <property type="protein sequence ID" value="OFLC_0000939201-mRNA-1"/>
    <property type="gene ID" value="OFLC_0000939201"/>
</dbReference>
<protein>
    <submittedName>
        <fullName evidence="2 4">Uncharacterized protein</fullName>
    </submittedName>
</protein>
<evidence type="ECO:0000313" key="4">
    <source>
        <dbReference type="WBParaSite" id="OFLC_0000939201-mRNA-1"/>
    </source>
</evidence>
<sequence length="118" mass="14020">MHIRKIFAVSSTSENILQGNMAEIYPSCDFSRKKWEYKEKQKTRIIIARSIEHVMEILNKLRERQKEGTIIEETVAGAEEQRDEAKESCMNIKEKLTKEENKLLEMEKEFEKEELLQN</sequence>